<dbReference type="PANTHER" id="PTHR22970">
    <property type="entry name" value="AT-RICH INTERACTIVE DOMAIN-CONTAINING PROTEIN 2"/>
    <property type="match status" value="1"/>
</dbReference>
<dbReference type="Gene3D" id="1.25.10.10">
    <property type="entry name" value="Leucine-rich Repeat Variant"/>
    <property type="match status" value="1"/>
</dbReference>
<dbReference type="PANTHER" id="PTHR22970:SF14">
    <property type="entry name" value="AT-RICH INTERACTIVE DOMAIN-CONTAINING PROTEIN 2"/>
    <property type="match status" value="1"/>
</dbReference>
<dbReference type="GO" id="GO:0003677">
    <property type="term" value="F:DNA binding"/>
    <property type="evidence" value="ECO:0007669"/>
    <property type="project" value="InterPro"/>
</dbReference>
<dbReference type="SMART" id="SM01014">
    <property type="entry name" value="ARID"/>
    <property type="match status" value="1"/>
</dbReference>
<evidence type="ECO:0000256" key="2">
    <source>
        <dbReference type="ARBA" id="ARBA00023015"/>
    </source>
</evidence>
<dbReference type="InterPro" id="IPR052406">
    <property type="entry name" value="Chromatin_Remodeling_Comp"/>
</dbReference>
<dbReference type="InterPro" id="IPR003150">
    <property type="entry name" value="DNA-bd_RFX"/>
</dbReference>
<name>A0AAE8N3Z8_9PEZI</name>
<dbReference type="InterPro" id="IPR011989">
    <property type="entry name" value="ARM-like"/>
</dbReference>
<keyword evidence="4" id="KW-0539">Nucleus</keyword>
<keyword evidence="9" id="KW-1185">Reference proteome</keyword>
<gene>
    <name evidence="8" type="ORF">DNG_07668</name>
</gene>
<accession>A0AAE8N3Z8</accession>
<dbReference type="Pfam" id="PF01388">
    <property type="entry name" value="ARID"/>
    <property type="match status" value="1"/>
</dbReference>
<dbReference type="PROSITE" id="PS51011">
    <property type="entry name" value="ARID"/>
    <property type="match status" value="1"/>
</dbReference>
<proteinExistence type="predicted"/>
<dbReference type="Proteomes" id="UP001187682">
    <property type="component" value="Unassembled WGS sequence"/>
</dbReference>
<keyword evidence="2" id="KW-0805">Transcription regulation</keyword>
<protein>
    <submittedName>
        <fullName evidence="8">Related to Los1p</fullName>
    </submittedName>
</protein>
<dbReference type="SUPFAM" id="SSF46774">
    <property type="entry name" value="ARID-like"/>
    <property type="match status" value="1"/>
</dbReference>
<dbReference type="SUPFAM" id="SSF48371">
    <property type="entry name" value="ARM repeat"/>
    <property type="match status" value="1"/>
</dbReference>
<feature type="region of interest" description="Disordered" evidence="5">
    <location>
        <begin position="887"/>
        <end position="906"/>
    </location>
</feature>
<evidence type="ECO:0000256" key="1">
    <source>
        <dbReference type="ARBA" id="ARBA00022853"/>
    </source>
</evidence>
<evidence type="ECO:0000313" key="9">
    <source>
        <dbReference type="Proteomes" id="UP001187682"/>
    </source>
</evidence>
<evidence type="ECO:0000259" key="6">
    <source>
        <dbReference type="PROSITE" id="PS51011"/>
    </source>
</evidence>
<dbReference type="AlphaFoldDB" id="A0AAE8N3Z8"/>
<feature type="region of interest" description="Disordered" evidence="5">
    <location>
        <begin position="135"/>
        <end position="264"/>
    </location>
</feature>
<feature type="domain" description="RFX-type winged-helix" evidence="7">
    <location>
        <begin position="646"/>
        <end position="726"/>
    </location>
</feature>
<dbReference type="GO" id="GO:0016586">
    <property type="term" value="C:RSC-type complex"/>
    <property type="evidence" value="ECO:0007669"/>
    <property type="project" value="TreeGrafter"/>
</dbReference>
<dbReference type="EMBL" id="ONZQ02000011">
    <property type="protein sequence ID" value="SPO04983.1"/>
    <property type="molecule type" value="Genomic_DNA"/>
</dbReference>
<evidence type="ECO:0000256" key="4">
    <source>
        <dbReference type="ARBA" id="ARBA00023242"/>
    </source>
</evidence>
<dbReference type="Gene3D" id="3.30.160.60">
    <property type="entry name" value="Classic Zinc Finger"/>
    <property type="match status" value="1"/>
</dbReference>
<feature type="compositionally biased region" description="Basic and acidic residues" evidence="5">
    <location>
        <begin position="896"/>
        <end position="906"/>
    </location>
</feature>
<keyword evidence="1" id="KW-0156">Chromatin regulator</keyword>
<dbReference type="InterPro" id="IPR036431">
    <property type="entry name" value="ARID_dom_sf"/>
</dbReference>
<evidence type="ECO:0000259" key="7">
    <source>
        <dbReference type="PROSITE" id="PS51526"/>
    </source>
</evidence>
<dbReference type="CDD" id="cd16100">
    <property type="entry name" value="ARID"/>
    <property type="match status" value="1"/>
</dbReference>
<dbReference type="SMART" id="SM00501">
    <property type="entry name" value="BRIGHT"/>
    <property type="match status" value="1"/>
</dbReference>
<organism evidence="8 9">
    <name type="scientific">Cephalotrichum gorgonifer</name>
    <dbReference type="NCBI Taxonomy" id="2041049"/>
    <lineage>
        <taxon>Eukaryota</taxon>
        <taxon>Fungi</taxon>
        <taxon>Dikarya</taxon>
        <taxon>Ascomycota</taxon>
        <taxon>Pezizomycotina</taxon>
        <taxon>Sordariomycetes</taxon>
        <taxon>Hypocreomycetidae</taxon>
        <taxon>Microascales</taxon>
        <taxon>Microascaceae</taxon>
        <taxon>Cephalotrichum</taxon>
    </lineage>
</organism>
<dbReference type="GO" id="GO:0006355">
    <property type="term" value="P:regulation of DNA-templated transcription"/>
    <property type="evidence" value="ECO:0007669"/>
    <property type="project" value="InterPro"/>
</dbReference>
<dbReference type="InterPro" id="IPR001606">
    <property type="entry name" value="ARID_dom"/>
</dbReference>
<dbReference type="Gene3D" id="1.10.150.60">
    <property type="entry name" value="ARID DNA-binding domain"/>
    <property type="match status" value="1"/>
</dbReference>
<feature type="compositionally biased region" description="Polar residues" evidence="5">
    <location>
        <begin position="199"/>
        <end position="234"/>
    </location>
</feature>
<reference evidence="8" key="1">
    <citation type="submission" date="2018-03" db="EMBL/GenBank/DDBJ databases">
        <authorList>
            <person name="Guldener U."/>
        </authorList>
    </citation>
    <scope>NUCLEOTIDE SEQUENCE</scope>
</reference>
<dbReference type="PROSITE" id="PS51526">
    <property type="entry name" value="RFX_DBD"/>
    <property type="match status" value="1"/>
</dbReference>
<evidence type="ECO:0000256" key="3">
    <source>
        <dbReference type="ARBA" id="ARBA00023163"/>
    </source>
</evidence>
<comment type="caution">
    <text evidence="8">The sequence shown here is derived from an EMBL/GenBank/DDBJ whole genome shotgun (WGS) entry which is preliminary data.</text>
</comment>
<feature type="domain" description="ARID" evidence="6">
    <location>
        <begin position="15"/>
        <end position="109"/>
    </location>
</feature>
<dbReference type="FunFam" id="1.10.150.60:FF:000021">
    <property type="entry name" value="Chromatin structure-remodeling complex subunit rsc9"/>
    <property type="match status" value="1"/>
</dbReference>
<evidence type="ECO:0000256" key="5">
    <source>
        <dbReference type="SAM" id="MobiDB-lite"/>
    </source>
</evidence>
<dbReference type="GO" id="GO:0006325">
    <property type="term" value="P:chromatin organization"/>
    <property type="evidence" value="ECO:0007669"/>
    <property type="project" value="UniProtKB-KW"/>
</dbReference>
<evidence type="ECO:0000313" key="8">
    <source>
        <dbReference type="EMBL" id="SPO04983.1"/>
    </source>
</evidence>
<sequence length="940" mass="105265">MPPKQDVPPHIIDRTPEYEEFIEKLRAFHADRGTTFDPEPKVGTTHLDLLRVFKHIVAYGGYDKVSDEKLAWRRMAGELNLYTNNEAATAFALKEKFYKNLAAYEIKTIHGREPPPKDILEDVTAKGSGLLKRTRENFQRGAKSYGVESAASGDDGTPVRERPAAETPNSSRASRGLREAPPQRVIFQPETGPSRPTRHSSSQQGHPQQASASPAQGTPGSQHHQQRAPVNQAPSPHPHPQLTRNAGQVTGGGPINPLQQPTVPPFIAAYNPRLTTAIPLRPVDTPRTNPQAFSKAKLLAKAQAPQPGELPRVPPGSYEGANIYIRCLNALRSQCPEERSYALHHWVRISYERGEKFRFEVFPGLDEGLVEAALQVGKLYYDVAWTISWDPSAPLDVGELDGVNGTSDILERIKGLTPKDVHDNIQTQEFSDEMLRVTEAVLTIRNMVTLADNAVHIANLAPVKDLICIILNLPNRDATVEVKHYSLDIAEHITPYMTLNSDDPFYRSLLSQLDSDDRGVILTALRALGRISMNLDVANSLGHVPPSVLQNMVNWILLNDDEFTDACLDFLYQYTAVVENVDSLLRAISTENLVYHLARLLSHGARRVQKEFVLSPEKRLPSTDEIAPMPPQLRDELLQLKEPDRVHRWVKCFFDYDPESFVTQIAAWQAYNGAFAECLKQLNQPATSPADFIRSCSQIYQNSAPQVLTRGDAQQKFIIASIRARPSPLTLDGREYVKCQWASKDQPSQLCGAYFLERKDMFTHILESHLDEVADQEGRYPNEEKTFRCLWNSCTRHNKPTSLRLIDFARHVNVHISSCWPPPTAEPRTKKPRKDWVVPAKTMTVTYEETQTVRDEKNPNGPAQASGIPLSAVLVLRNIARNVGKTDAEEELASENEGKGEPGGWKERLFRPLMGRLFEVMAENRAMAPYIASLLVLVGE</sequence>
<dbReference type="InterPro" id="IPR016024">
    <property type="entry name" value="ARM-type_fold"/>
</dbReference>
<keyword evidence="3" id="KW-0804">Transcription</keyword>